<gene>
    <name evidence="5" type="ordered locus">Tsac_0883</name>
</gene>
<keyword evidence="3" id="KW-0175">Coiled coil</keyword>
<dbReference type="Proteomes" id="UP000006178">
    <property type="component" value="Chromosome"/>
</dbReference>
<keyword evidence="6" id="KW-1185">Reference proteome</keyword>
<feature type="coiled-coil region" evidence="3">
    <location>
        <begin position="352"/>
        <end position="393"/>
    </location>
</feature>
<dbReference type="GO" id="GO:0051782">
    <property type="term" value="P:negative regulation of cell division"/>
    <property type="evidence" value="ECO:0007669"/>
    <property type="project" value="TreeGrafter"/>
</dbReference>
<dbReference type="RefSeq" id="WP_014757803.1">
    <property type="nucleotide sequence ID" value="NC_017992.1"/>
</dbReference>
<dbReference type="GO" id="GO:0016887">
    <property type="term" value="F:ATP hydrolysis activity"/>
    <property type="evidence" value="ECO:0007669"/>
    <property type="project" value="TreeGrafter"/>
</dbReference>
<dbReference type="BioCyc" id="TSAC1094508:GLMA-890-MONOMER"/>
<keyword evidence="1" id="KW-0547">Nucleotide-binding</keyword>
<dbReference type="PANTHER" id="PTHR43384:SF6">
    <property type="entry name" value="SEPTUM SITE-DETERMINING PROTEIN MIND HOMOLOG, CHLOROPLASTIC"/>
    <property type="match status" value="1"/>
</dbReference>
<reference evidence="5 6" key="1">
    <citation type="journal article" date="2014" name="Appl. Environ. Microbiol.">
        <title>Profile of Secreted Hydrolases, Associated Proteins, and SlpA in Thermoanaerobacterium saccharolyticum during the Degradation of Hemicellulose.</title>
        <authorList>
            <person name="Currie D.H."/>
            <person name="Guss A.M."/>
            <person name="Herring C.D."/>
            <person name="Giannone R.J."/>
            <person name="Johnson C.M."/>
            <person name="Lankford P.K."/>
            <person name="Brown S.D."/>
            <person name="Hettich R.L."/>
            <person name="Lynd L.R."/>
        </authorList>
    </citation>
    <scope>NUCLEOTIDE SEQUENCE [LARGE SCALE GENOMIC DNA]</scope>
    <source>
        <strain evidence="6">DSM 8691 / JW/SL-YS485</strain>
    </source>
</reference>
<dbReference type="STRING" id="1094508.Tsac_0883"/>
<name>I3VTQ4_THESW</name>
<protein>
    <recommendedName>
        <fullName evidence="4">CobQ/CobB/MinD/ParA nucleotide binding domain-containing protein</fullName>
    </recommendedName>
</protein>
<dbReference type="PANTHER" id="PTHR43384">
    <property type="entry name" value="SEPTUM SITE-DETERMINING PROTEIN MIND HOMOLOG, CHLOROPLASTIC-RELATED"/>
    <property type="match status" value="1"/>
</dbReference>
<dbReference type="Pfam" id="PF01656">
    <property type="entry name" value="CbiA"/>
    <property type="match status" value="1"/>
</dbReference>
<dbReference type="GO" id="GO:0005524">
    <property type="term" value="F:ATP binding"/>
    <property type="evidence" value="ECO:0007669"/>
    <property type="project" value="UniProtKB-KW"/>
</dbReference>
<evidence type="ECO:0000256" key="1">
    <source>
        <dbReference type="ARBA" id="ARBA00022741"/>
    </source>
</evidence>
<dbReference type="EMBL" id="CP003184">
    <property type="protein sequence ID" value="AFK85899.1"/>
    <property type="molecule type" value="Genomic_DNA"/>
</dbReference>
<dbReference type="PATRIC" id="fig|1094508.3.peg.893"/>
<sequence>MIISVYSPKGGVGKTTLVLSLGKLASEKLKTCVIEYDFSPGSFISLLDLERQKNILEAVNGRLDWAIQKPYKQKFDAIVGGYPDTPEYIKPDRLVELLNELDKRYDLVLIDVQPSFIEGCIDIFKKSEKIFVVIEDDFSVNARVVGNIDWARTNDFLDVNKVFYIVNKKKGPIKYINITELKFPVFYEIPYIKNIRPLYDKNFEKHSAKILEKIMPDTFDERKKFLLFRKKQKKIVGPVLDTERIEALPEIKETETKPEDIVETNDTDVIETANRIGVQNILYAPIDTENLIKTIEGVDIVYNNESEKMKNVTDKEIDCINNDSIKEVNIIQTDEGIKEILSQLQNFLKKYEETYEARIARQQEVINEKEKEIENLNREIEKYRQKEEDRKKIFLDLQRLLS</sequence>
<dbReference type="SUPFAM" id="SSF52540">
    <property type="entry name" value="P-loop containing nucleoside triphosphate hydrolases"/>
    <property type="match status" value="1"/>
</dbReference>
<dbReference type="Gene3D" id="3.40.50.300">
    <property type="entry name" value="P-loop containing nucleotide triphosphate hydrolases"/>
    <property type="match status" value="1"/>
</dbReference>
<dbReference type="eggNOG" id="COG0455">
    <property type="taxonomic scope" value="Bacteria"/>
</dbReference>
<accession>I3VTQ4</accession>
<evidence type="ECO:0000313" key="6">
    <source>
        <dbReference type="Proteomes" id="UP000006178"/>
    </source>
</evidence>
<organism evidence="5 6">
    <name type="scientific">Thermoanaerobacterium saccharolyticum (strain DSM 8691 / JW/SL-YS485)</name>
    <dbReference type="NCBI Taxonomy" id="1094508"/>
    <lineage>
        <taxon>Bacteria</taxon>
        <taxon>Bacillati</taxon>
        <taxon>Bacillota</taxon>
        <taxon>Clostridia</taxon>
        <taxon>Thermoanaerobacterales</taxon>
        <taxon>Thermoanaerobacteraceae</taxon>
        <taxon>Thermoanaerobacterium</taxon>
    </lineage>
</organism>
<evidence type="ECO:0000313" key="5">
    <source>
        <dbReference type="EMBL" id="AFK85899.1"/>
    </source>
</evidence>
<keyword evidence="2" id="KW-0067">ATP-binding</keyword>
<evidence type="ECO:0000256" key="3">
    <source>
        <dbReference type="SAM" id="Coils"/>
    </source>
</evidence>
<dbReference type="InterPro" id="IPR027417">
    <property type="entry name" value="P-loop_NTPase"/>
</dbReference>
<dbReference type="AlphaFoldDB" id="I3VTQ4"/>
<dbReference type="GO" id="GO:0009898">
    <property type="term" value="C:cytoplasmic side of plasma membrane"/>
    <property type="evidence" value="ECO:0007669"/>
    <property type="project" value="TreeGrafter"/>
</dbReference>
<dbReference type="InterPro" id="IPR050625">
    <property type="entry name" value="ParA/MinD_ATPase"/>
</dbReference>
<dbReference type="InterPro" id="IPR002586">
    <property type="entry name" value="CobQ/CobB/MinD/ParA_Nub-bd_dom"/>
</dbReference>
<dbReference type="KEGG" id="tsh:Tsac_0883"/>
<evidence type="ECO:0000256" key="2">
    <source>
        <dbReference type="ARBA" id="ARBA00022840"/>
    </source>
</evidence>
<proteinExistence type="predicted"/>
<evidence type="ECO:0000259" key="4">
    <source>
        <dbReference type="Pfam" id="PF01656"/>
    </source>
</evidence>
<feature type="domain" description="CobQ/CobB/MinD/ParA nucleotide binding" evidence="4">
    <location>
        <begin position="3"/>
        <end position="195"/>
    </location>
</feature>
<dbReference type="GO" id="GO:0005829">
    <property type="term" value="C:cytosol"/>
    <property type="evidence" value="ECO:0007669"/>
    <property type="project" value="TreeGrafter"/>
</dbReference>